<comment type="subcellular location">
    <subcellularLocation>
        <location evidence="2">Cytoplasm</location>
    </subcellularLocation>
    <subcellularLocation>
        <location evidence="1">Nucleus</location>
    </subcellularLocation>
</comment>
<evidence type="ECO:0000256" key="5">
    <source>
        <dbReference type="ARBA" id="ARBA00022553"/>
    </source>
</evidence>
<dbReference type="PANTHER" id="PTHR31169:SF8">
    <property type="entry name" value="ZINC-FINGER DOMAIN OF MONOAMINE-OXIDASE A REPRESSOR R1 PROTEIN"/>
    <property type="match status" value="1"/>
</dbReference>
<protein>
    <submittedName>
        <fullName evidence="13">Uncharacterized protein LOC110279751</fullName>
    </submittedName>
</protein>
<evidence type="ECO:0000256" key="8">
    <source>
        <dbReference type="ARBA" id="ARBA00023163"/>
    </source>
</evidence>
<evidence type="ECO:0000256" key="2">
    <source>
        <dbReference type="ARBA" id="ARBA00004496"/>
    </source>
</evidence>
<evidence type="ECO:0000256" key="10">
    <source>
        <dbReference type="SAM" id="MobiDB-lite"/>
    </source>
</evidence>
<name>A0A6P5NH32_ARADU</name>
<evidence type="ECO:0000256" key="1">
    <source>
        <dbReference type="ARBA" id="ARBA00004123"/>
    </source>
</evidence>
<evidence type="ECO:0000259" key="11">
    <source>
        <dbReference type="Pfam" id="PF10497"/>
    </source>
</evidence>
<gene>
    <name evidence="13" type="primary">LOC110279751</name>
</gene>
<feature type="compositionally biased region" description="Basic and acidic residues" evidence="10">
    <location>
        <begin position="133"/>
        <end position="149"/>
    </location>
</feature>
<keyword evidence="5" id="KW-0597">Phosphoprotein</keyword>
<reference evidence="13" key="2">
    <citation type="submission" date="2025-08" db="UniProtKB">
        <authorList>
            <consortium name="RefSeq"/>
        </authorList>
    </citation>
    <scope>IDENTIFICATION</scope>
    <source>
        <tissue evidence="13">Whole plant</tissue>
    </source>
</reference>
<evidence type="ECO:0000313" key="13">
    <source>
        <dbReference type="RefSeq" id="XP_020995291.2"/>
    </source>
</evidence>
<dbReference type="GO" id="GO:0005634">
    <property type="term" value="C:nucleus"/>
    <property type="evidence" value="ECO:0007669"/>
    <property type="project" value="UniProtKB-SubCell"/>
</dbReference>
<evidence type="ECO:0000256" key="6">
    <source>
        <dbReference type="ARBA" id="ARBA00022843"/>
    </source>
</evidence>
<evidence type="ECO:0000256" key="4">
    <source>
        <dbReference type="ARBA" id="ARBA00022499"/>
    </source>
</evidence>
<organism evidence="12 13">
    <name type="scientific">Arachis duranensis</name>
    <name type="common">Wild peanut</name>
    <dbReference type="NCBI Taxonomy" id="130453"/>
    <lineage>
        <taxon>Eukaryota</taxon>
        <taxon>Viridiplantae</taxon>
        <taxon>Streptophyta</taxon>
        <taxon>Embryophyta</taxon>
        <taxon>Tracheophyta</taxon>
        <taxon>Spermatophyta</taxon>
        <taxon>Magnoliopsida</taxon>
        <taxon>eudicotyledons</taxon>
        <taxon>Gunneridae</taxon>
        <taxon>Pentapetalae</taxon>
        <taxon>rosids</taxon>
        <taxon>fabids</taxon>
        <taxon>Fabales</taxon>
        <taxon>Fabaceae</taxon>
        <taxon>Papilionoideae</taxon>
        <taxon>50 kb inversion clade</taxon>
        <taxon>dalbergioids sensu lato</taxon>
        <taxon>Dalbergieae</taxon>
        <taxon>Pterocarpus clade</taxon>
        <taxon>Arachis</taxon>
    </lineage>
</organism>
<dbReference type="GO" id="GO:0006355">
    <property type="term" value="P:regulation of DNA-templated transcription"/>
    <property type="evidence" value="ECO:0007669"/>
    <property type="project" value="InterPro"/>
</dbReference>
<feature type="region of interest" description="Disordered" evidence="10">
    <location>
        <begin position="133"/>
        <end position="172"/>
    </location>
</feature>
<evidence type="ECO:0000313" key="12">
    <source>
        <dbReference type="Proteomes" id="UP000515211"/>
    </source>
</evidence>
<dbReference type="RefSeq" id="XP_020995291.2">
    <property type="nucleotide sequence ID" value="XM_021139632.2"/>
</dbReference>
<dbReference type="GO" id="GO:0005737">
    <property type="term" value="C:cytoplasm"/>
    <property type="evidence" value="ECO:0007669"/>
    <property type="project" value="UniProtKB-SubCell"/>
</dbReference>
<dbReference type="AlphaFoldDB" id="A0A6P5NH32"/>
<dbReference type="Pfam" id="PF10497">
    <property type="entry name" value="zf-4CXXC_R1"/>
    <property type="match status" value="1"/>
</dbReference>
<keyword evidence="12" id="KW-1185">Reference proteome</keyword>
<dbReference type="InterPro" id="IPR018866">
    <property type="entry name" value="Znf-4CXXC_R1"/>
</dbReference>
<dbReference type="Proteomes" id="UP000515211">
    <property type="component" value="Chromosome 4"/>
</dbReference>
<keyword evidence="3" id="KW-0963">Cytoplasm</keyword>
<dbReference type="KEGG" id="adu:110279751"/>
<dbReference type="InterPro" id="IPR040221">
    <property type="entry name" value="CDCA7/CDA7L"/>
</dbReference>
<dbReference type="PANTHER" id="PTHR31169">
    <property type="entry name" value="OS05G0300700 PROTEIN"/>
    <property type="match status" value="1"/>
</dbReference>
<sequence>MEDKKVCHQCRGKSENFMRCKNLKKQKQCKLKFCKRCLLNRYGLKIEEVGLLDDWKCPKCRDKCNCSVCLTKKGYKPTGKLIRATKSEGYDSVSQMLDTKGDEILKSVAPIHDDDDDDDDITIAALLLNDKETSSNGQEKRKVSPEGFRKEKKTKKNESPSKENYIDFKQQI</sequence>
<evidence type="ECO:0000256" key="9">
    <source>
        <dbReference type="ARBA" id="ARBA00023242"/>
    </source>
</evidence>
<accession>A0A6P5NH32</accession>
<proteinExistence type="predicted"/>
<feature type="compositionally biased region" description="Basic and acidic residues" evidence="10">
    <location>
        <begin position="156"/>
        <end position="166"/>
    </location>
</feature>
<keyword evidence="4" id="KW-1017">Isopeptide bond</keyword>
<feature type="domain" description="Zinc-finger" evidence="11">
    <location>
        <begin position="3"/>
        <end position="97"/>
    </location>
</feature>
<dbReference type="GeneID" id="110279751"/>
<keyword evidence="9" id="KW-0539">Nucleus</keyword>
<reference evidence="12" key="1">
    <citation type="journal article" date="2016" name="Nat. Genet.">
        <title>The genome sequences of Arachis duranensis and Arachis ipaensis, the diploid ancestors of cultivated peanut.</title>
        <authorList>
            <person name="Bertioli D.J."/>
            <person name="Cannon S.B."/>
            <person name="Froenicke L."/>
            <person name="Huang G."/>
            <person name="Farmer A.D."/>
            <person name="Cannon E.K."/>
            <person name="Liu X."/>
            <person name="Gao D."/>
            <person name="Clevenger J."/>
            <person name="Dash S."/>
            <person name="Ren L."/>
            <person name="Moretzsohn M.C."/>
            <person name="Shirasawa K."/>
            <person name="Huang W."/>
            <person name="Vidigal B."/>
            <person name="Abernathy B."/>
            <person name="Chu Y."/>
            <person name="Niederhuth C.E."/>
            <person name="Umale P."/>
            <person name="Araujo A.C."/>
            <person name="Kozik A."/>
            <person name="Kim K.D."/>
            <person name="Burow M.D."/>
            <person name="Varshney R.K."/>
            <person name="Wang X."/>
            <person name="Zhang X."/>
            <person name="Barkley N."/>
            <person name="Guimaraes P.M."/>
            <person name="Isobe S."/>
            <person name="Guo B."/>
            <person name="Liao B."/>
            <person name="Stalker H.T."/>
            <person name="Schmitz R.J."/>
            <person name="Scheffler B.E."/>
            <person name="Leal-Bertioli S.C."/>
            <person name="Xun X."/>
            <person name="Jackson S.A."/>
            <person name="Michelmore R."/>
            <person name="Ozias-Akins P."/>
        </authorList>
    </citation>
    <scope>NUCLEOTIDE SEQUENCE [LARGE SCALE GENOMIC DNA]</scope>
    <source>
        <strain evidence="12">cv. V14167</strain>
    </source>
</reference>
<evidence type="ECO:0000256" key="3">
    <source>
        <dbReference type="ARBA" id="ARBA00022490"/>
    </source>
</evidence>
<evidence type="ECO:0000256" key="7">
    <source>
        <dbReference type="ARBA" id="ARBA00023015"/>
    </source>
</evidence>
<keyword evidence="6" id="KW-0832">Ubl conjugation</keyword>
<keyword evidence="8" id="KW-0804">Transcription</keyword>
<keyword evidence="7" id="KW-0805">Transcription regulation</keyword>